<feature type="transmembrane region" description="Helical" evidence="5">
    <location>
        <begin position="101"/>
        <end position="127"/>
    </location>
</feature>
<dbReference type="InterPro" id="IPR011701">
    <property type="entry name" value="MFS"/>
</dbReference>
<evidence type="ECO:0000256" key="2">
    <source>
        <dbReference type="ARBA" id="ARBA00022692"/>
    </source>
</evidence>
<feature type="transmembrane region" description="Helical" evidence="5">
    <location>
        <begin position="290"/>
        <end position="320"/>
    </location>
</feature>
<keyword evidence="3 5" id="KW-1133">Transmembrane helix</keyword>
<name>C6HTA6_AJECH</name>
<dbReference type="HOGENOM" id="CLU_008455_13_0_1"/>
<comment type="subcellular location">
    <subcellularLocation>
        <location evidence="1">Membrane</location>
        <topology evidence="1">Multi-pass membrane protein</topology>
    </subcellularLocation>
</comment>
<evidence type="ECO:0000313" key="7">
    <source>
        <dbReference type="Proteomes" id="UP000002624"/>
    </source>
</evidence>
<dbReference type="GO" id="GO:0005886">
    <property type="term" value="C:plasma membrane"/>
    <property type="evidence" value="ECO:0007669"/>
    <property type="project" value="TreeGrafter"/>
</dbReference>
<evidence type="ECO:0000256" key="5">
    <source>
        <dbReference type="SAM" id="Phobius"/>
    </source>
</evidence>
<feature type="transmembrane region" description="Helical" evidence="5">
    <location>
        <begin position="472"/>
        <end position="492"/>
    </location>
</feature>
<dbReference type="STRING" id="544712.C6HTA6"/>
<feature type="transmembrane region" description="Helical" evidence="5">
    <location>
        <begin position="64"/>
        <end position="89"/>
    </location>
</feature>
<dbReference type="EMBL" id="GG692441">
    <property type="protein sequence ID" value="EER36384.1"/>
    <property type="molecule type" value="Genomic_DNA"/>
</dbReference>
<feature type="transmembrane region" description="Helical" evidence="5">
    <location>
        <begin position="186"/>
        <end position="208"/>
    </location>
</feature>
<sequence length="566" mass="61644">MALGVLDDNKLAEVPGTSLLDKGRSDELDTRNLNLKTKHGVVLVPQPSDNVNDPYNWPDIKKNIAIWALALTSGVAVSLGPIISPGLLVASKRYHVSLDQVSTFLIGVLILSIGSGTFFTAAAATIWGKRPDDVANFVELISYYFKSFESLWIMRIVQGISAAPLETLVTSTVSDIFFVHERGQKLAIWGIAITSGVILSQVVSGYIIQNLGLLTPFGITALVLCLLLPAIFFLVPETADVLHKSGQTNEKLTTAHGGKNAPKRTYSEELKIFNGRISDKSFWALAAKPLPLITFPAVIFSTFIHGSFLTWLVVFAILSTNVFTGPQYGLTPSQIGLTNLPLLGVCLLGTPLSGAIADWLVCLMARRNNGIYEPEFRLLLMIPATIFSTAGFIGYGLSIDRGAAVAVPVTFMALHSLSIPFATSASFTYVIDCHPKDANQAFVTINFAKAVFIFIASMFVNGWYSARGPRVVFTWITGLNLAFSMMTIPMYVYGKRFRSIPTQLLSTVLAKILPSSIWGFFFADFDSSHATPRLRGVPLSTNFEVNTYISTITTSSRTDVRKIGCE</sequence>
<dbReference type="OMA" id="TYVIDCH"/>
<protein>
    <submittedName>
        <fullName evidence="6">MFS transporter</fullName>
    </submittedName>
</protein>
<keyword evidence="2 5" id="KW-0812">Transmembrane</keyword>
<gene>
    <name evidence="6" type="ORF">HCDG_09437</name>
</gene>
<evidence type="ECO:0000313" key="6">
    <source>
        <dbReference type="EMBL" id="EER36384.1"/>
    </source>
</evidence>
<reference evidence="7" key="1">
    <citation type="submission" date="2009-05" db="EMBL/GenBank/DDBJ databases">
        <title>The genome sequence of Ajellomyces capsulatus strain H143.</title>
        <authorList>
            <person name="Champion M."/>
            <person name="Cuomo C.A."/>
            <person name="Ma L.-J."/>
            <person name="Henn M.R."/>
            <person name="Sil A."/>
            <person name="Goldman B."/>
            <person name="Young S.K."/>
            <person name="Kodira C.D."/>
            <person name="Zeng Q."/>
            <person name="Koehrsen M."/>
            <person name="Alvarado L."/>
            <person name="Berlin A.M."/>
            <person name="Borenstein D."/>
            <person name="Chen Z."/>
            <person name="Engels R."/>
            <person name="Freedman E."/>
            <person name="Gellesch M."/>
            <person name="Goldberg J."/>
            <person name="Griggs A."/>
            <person name="Gujja S."/>
            <person name="Heiman D.I."/>
            <person name="Hepburn T.A."/>
            <person name="Howarth C."/>
            <person name="Jen D."/>
            <person name="Larson L."/>
            <person name="Lewis B."/>
            <person name="Mehta T."/>
            <person name="Park D."/>
            <person name="Pearson M."/>
            <person name="Roberts A."/>
            <person name="Saif S."/>
            <person name="Shea T.D."/>
            <person name="Shenoy N."/>
            <person name="Sisk P."/>
            <person name="Stolte C."/>
            <person name="Sykes S."/>
            <person name="Walk T."/>
            <person name="White J."/>
            <person name="Yandava C."/>
            <person name="Klein B."/>
            <person name="McEwen J.G."/>
            <person name="Puccia R."/>
            <person name="Goldman G.H."/>
            <person name="Felipe M.S."/>
            <person name="Nino-Vega G."/>
            <person name="San-Blas G."/>
            <person name="Taylor J.W."/>
            <person name="Mendoza L."/>
            <person name="Galagan J.E."/>
            <person name="Nusbaum C."/>
            <person name="Birren B.W."/>
        </authorList>
    </citation>
    <scope>NUCLEOTIDE SEQUENCE [LARGE SCALE GENOMIC DNA]</scope>
    <source>
        <strain evidence="7">H143</strain>
    </source>
</reference>
<accession>C6HTA6</accession>
<dbReference type="InterPro" id="IPR036259">
    <property type="entry name" value="MFS_trans_sf"/>
</dbReference>
<evidence type="ECO:0000256" key="3">
    <source>
        <dbReference type="ARBA" id="ARBA00022989"/>
    </source>
</evidence>
<feature type="transmembrane region" description="Helical" evidence="5">
    <location>
        <begin position="443"/>
        <end position="466"/>
    </location>
</feature>
<keyword evidence="4 5" id="KW-0472">Membrane</keyword>
<dbReference type="Proteomes" id="UP000002624">
    <property type="component" value="Unassembled WGS sequence"/>
</dbReference>
<proteinExistence type="predicted"/>
<evidence type="ECO:0000256" key="4">
    <source>
        <dbReference type="ARBA" id="ARBA00023136"/>
    </source>
</evidence>
<dbReference type="PANTHER" id="PTHR23502:SF20">
    <property type="entry name" value="TRANSPORTER, PUTATIVE (AFU_ORTHOLOGUE AFUA_6G13880)-RELATED"/>
    <property type="match status" value="1"/>
</dbReference>
<dbReference type="GO" id="GO:0022857">
    <property type="term" value="F:transmembrane transporter activity"/>
    <property type="evidence" value="ECO:0007669"/>
    <property type="project" value="InterPro"/>
</dbReference>
<dbReference type="AlphaFoldDB" id="C6HTA6"/>
<dbReference type="SUPFAM" id="SSF103473">
    <property type="entry name" value="MFS general substrate transporter"/>
    <property type="match status" value="1"/>
</dbReference>
<organism evidence="6 7">
    <name type="scientific">Ajellomyces capsulatus (strain H143)</name>
    <name type="common">Darling's disease fungus</name>
    <name type="synonym">Histoplasma capsulatum</name>
    <dbReference type="NCBI Taxonomy" id="544712"/>
    <lineage>
        <taxon>Eukaryota</taxon>
        <taxon>Fungi</taxon>
        <taxon>Dikarya</taxon>
        <taxon>Ascomycota</taxon>
        <taxon>Pezizomycotina</taxon>
        <taxon>Eurotiomycetes</taxon>
        <taxon>Eurotiomycetidae</taxon>
        <taxon>Onygenales</taxon>
        <taxon>Ajellomycetaceae</taxon>
        <taxon>Histoplasma</taxon>
    </lineage>
</organism>
<feature type="transmembrane region" description="Helical" evidence="5">
    <location>
        <begin position="376"/>
        <end position="397"/>
    </location>
</feature>
<feature type="transmembrane region" description="Helical" evidence="5">
    <location>
        <begin position="403"/>
        <end position="431"/>
    </location>
</feature>
<dbReference type="OrthoDB" id="2585655at2759"/>
<dbReference type="Gene3D" id="1.20.1250.20">
    <property type="entry name" value="MFS general substrate transporter like domains"/>
    <property type="match status" value="1"/>
</dbReference>
<dbReference type="PANTHER" id="PTHR23502">
    <property type="entry name" value="MAJOR FACILITATOR SUPERFAMILY"/>
    <property type="match status" value="1"/>
</dbReference>
<evidence type="ECO:0000256" key="1">
    <source>
        <dbReference type="ARBA" id="ARBA00004141"/>
    </source>
</evidence>
<dbReference type="VEuPathDB" id="FungiDB:HCDG_09437"/>
<feature type="transmembrane region" description="Helical" evidence="5">
    <location>
        <begin position="340"/>
        <end position="364"/>
    </location>
</feature>
<feature type="transmembrane region" description="Helical" evidence="5">
    <location>
        <begin position="214"/>
        <end position="235"/>
    </location>
</feature>
<dbReference type="Pfam" id="PF07690">
    <property type="entry name" value="MFS_1"/>
    <property type="match status" value="1"/>
</dbReference>